<comment type="caution">
    <text evidence="1">The sequence shown here is derived from an EMBL/GenBank/DDBJ whole genome shotgun (WGS) entry which is preliminary data.</text>
</comment>
<dbReference type="Proteomes" id="UP001175228">
    <property type="component" value="Unassembled WGS sequence"/>
</dbReference>
<name>A0AA39UHX2_9AGAR</name>
<evidence type="ECO:0000313" key="2">
    <source>
        <dbReference type="Proteomes" id="UP001175228"/>
    </source>
</evidence>
<evidence type="ECO:0000313" key="1">
    <source>
        <dbReference type="EMBL" id="KAK0490077.1"/>
    </source>
</evidence>
<organism evidence="1 2">
    <name type="scientific">Armillaria luteobubalina</name>
    <dbReference type="NCBI Taxonomy" id="153913"/>
    <lineage>
        <taxon>Eukaryota</taxon>
        <taxon>Fungi</taxon>
        <taxon>Dikarya</taxon>
        <taxon>Basidiomycota</taxon>
        <taxon>Agaricomycotina</taxon>
        <taxon>Agaricomycetes</taxon>
        <taxon>Agaricomycetidae</taxon>
        <taxon>Agaricales</taxon>
        <taxon>Marasmiineae</taxon>
        <taxon>Physalacriaceae</taxon>
        <taxon>Armillaria</taxon>
    </lineage>
</organism>
<accession>A0AA39UHX2</accession>
<gene>
    <name evidence="1" type="ORF">EDD18DRAFT_1416590</name>
</gene>
<dbReference type="AlphaFoldDB" id="A0AA39UHX2"/>
<keyword evidence="2" id="KW-1185">Reference proteome</keyword>
<dbReference type="EMBL" id="JAUEPU010000034">
    <property type="protein sequence ID" value="KAK0490077.1"/>
    <property type="molecule type" value="Genomic_DNA"/>
</dbReference>
<sequence>MGHSRLLVVAASAAIPPLSPLLPLFRLVTFRVDGILEVLANDPLPAVIPDRFALSSVPVYYSENRVGNHGDIICFNGTATTPVVVFIQYTNVILMTPVAVVKLRDLPSSIDDSREKHICEALSAERNISTTATCFERLTDRRPGGRVLLEAERRYGPVLVQSSVDKLSVFCGWHSSLSNRHYHYTLRGYDRVGWMVITLEMEAGKRGWVYRYGHDDWQWWMARALAQGQGTLGAKYIFHAGDHVEYSRPDFMLYKLMYDTSRRILGLVKSPLLLNGQAWASFNDIVHLEINDRMEVISPGDPGGTSRVPYRICDAPC</sequence>
<protein>
    <submittedName>
        <fullName evidence="1">Uncharacterized protein</fullName>
    </submittedName>
</protein>
<proteinExistence type="predicted"/>
<reference evidence="1" key="1">
    <citation type="submission" date="2023-06" db="EMBL/GenBank/DDBJ databases">
        <authorList>
            <consortium name="Lawrence Berkeley National Laboratory"/>
            <person name="Ahrendt S."/>
            <person name="Sahu N."/>
            <person name="Indic B."/>
            <person name="Wong-Bajracharya J."/>
            <person name="Merenyi Z."/>
            <person name="Ke H.-M."/>
            <person name="Monk M."/>
            <person name="Kocsube S."/>
            <person name="Drula E."/>
            <person name="Lipzen A."/>
            <person name="Balint B."/>
            <person name="Henrissat B."/>
            <person name="Andreopoulos B."/>
            <person name="Martin F.M."/>
            <person name="Harder C.B."/>
            <person name="Rigling D."/>
            <person name="Ford K.L."/>
            <person name="Foster G.D."/>
            <person name="Pangilinan J."/>
            <person name="Papanicolaou A."/>
            <person name="Barry K."/>
            <person name="LaButti K."/>
            <person name="Viragh M."/>
            <person name="Koriabine M."/>
            <person name="Yan M."/>
            <person name="Riley R."/>
            <person name="Champramary S."/>
            <person name="Plett K.L."/>
            <person name="Tsai I.J."/>
            <person name="Slot J."/>
            <person name="Sipos G."/>
            <person name="Plett J."/>
            <person name="Nagy L.G."/>
            <person name="Grigoriev I.V."/>
        </authorList>
    </citation>
    <scope>NUCLEOTIDE SEQUENCE</scope>
    <source>
        <strain evidence="1">HWK02</strain>
    </source>
</reference>